<protein>
    <submittedName>
        <fullName evidence="1">Uncharacterized protein</fullName>
    </submittedName>
</protein>
<sequence length="82" mass="9280">MRSSAKSYRNIGVWENLRGDEHASIDEIATKRPAPIVFSLSRIGAKKPNIKTVKARFKHLFTSAIIFSYHQKCGVQICSFIN</sequence>
<evidence type="ECO:0000313" key="1">
    <source>
        <dbReference type="EMBL" id="PIT70345.1"/>
    </source>
</evidence>
<accession>A0A2M6UVW4</accession>
<name>A0A2M6UVW4_9HYPH</name>
<dbReference type="AlphaFoldDB" id="A0A2M6UVW4"/>
<dbReference type="EMBL" id="NJPP01000012">
    <property type="protein sequence ID" value="PIT70345.1"/>
    <property type="molecule type" value="Genomic_DNA"/>
</dbReference>
<proteinExistence type="predicted"/>
<evidence type="ECO:0000313" key="2">
    <source>
        <dbReference type="Proteomes" id="UP000230791"/>
    </source>
</evidence>
<organism evidence="1 2">
    <name type="scientific">Bartonella tribocorum</name>
    <dbReference type="NCBI Taxonomy" id="85701"/>
    <lineage>
        <taxon>Bacteria</taxon>
        <taxon>Pseudomonadati</taxon>
        <taxon>Pseudomonadota</taxon>
        <taxon>Alphaproteobacteria</taxon>
        <taxon>Hyphomicrobiales</taxon>
        <taxon>Bartonellaceae</taxon>
        <taxon>Bartonella</taxon>
    </lineage>
</organism>
<reference evidence="1 2" key="1">
    <citation type="submission" date="2017-06" db="EMBL/GenBank/DDBJ databases">
        <title>Draft genome of Bartonella tribocorum C635.</title>
        <authorList>
            <person name="Hadjadj L."/>
            <person name="Jiyipong T."/>
            <person name="Diene S.M."/>
            <person name="Morand S."/>
            <person name="Rolain J.-M."/>
        </authorList>
    </citation>
    <scope>NUCLEOTIDE SEQUENCE [LARGE SCALE GENOMIC DNA]</scope>
    <source>
        <strain evidence="1 2">C635</strain>
    </source>
</reference>
<gene>
    <name evidence="1" type="ORF">CEV08_04670</name>
</gene>
<dbReference type="Proteomes" id="UP000230791">
    <property type="component" value="Unassembled WGS sequence"/>
</dbReference>
<comment type="caution">
    <text evidence="1">The sequence shown here is derived from an EMBL/GenBank/DDBJ whole genome shotgun (WGS) entry which is preliminary data.</text>
</comment>